<organism evidence="1 2">
    <name type="scientific">Frischella perrara</name>
    <dbReference type="NCBI Taxonomy" id="1267021"/>
    <lineage>
        <taxon>Bacteria</taxon>
        <taxon>Pseudomonadati</taxon>
        <taxon>Pseudomonadota</taxon>
        <taxon>Gammaproteobacteria</taxon>
        <taxon>Orbales</taxon>
        <taxon>Orbaceae</taxon>
        <taxon>Frischella</taxon>
    </lineage>
</organism>
<dbReference type="EMBL" id="CP009056">
    <property type="protein sequence ID" value="AJA45449.1"/>
    <property type="molecule type" value="Genomic_DNA"/>
</dbReference>
<dbReference type="KEGG" id="fpp:FPB0191_01633"/>
<keyword evidence="2" id="KW-1185">Reference proteome</keyword>
<evidence type="ECO:0000313" key="1">
    <source>
        <dbReference type="EMBL" id="AJA45449.1"/>
    </source>
</evidence>
<dbReference type="STRING" id="1267021.FPB0191_01633"/>
<dbReference type="Proteomes" id="UP000030901">
    <property type="component" value="Chromosome"/>
</dbReference>
<accession>A0A0A7S1S4</accession>
<gene>
    <name evidence="1" type="ORF">FPB0191_01633</name>
</gene>
<dbReference type="OrthoDB" id="7063821at2"/>
<proteinExistence type="predicted"/>
<evidence type="ECO:0000313" key="2">
    <source>
        <dbReference type="Proteomes" id="UP000030901"/>
    </source>
</evidence>
<reference evidence="1 2" key="1">
    <citation type="journal article" date="2014" name="Appl. Environ. Microbiol.">
        <title>Gut symbionts from distinct hosts exhibit genotoxic activity via divergent colibactin biosynthetic pathways.</title>
        <authorList>
            <person name="Engel P."/>
            <person name="Vizcaino M.I."/>
            <person name="Crawford J.M."/>
        </authorList>
    </citation>
    <scope>NUCLEOTIDE SEQUENCE [LARGE SCALE GENOMIC DNA]</scope>
    <source>
        <strain evidence="1 2">PEB0191</strain>
    </source>
</reference>
<dbReference type="AlphaFoldDB" id="A0A0A7S1S4"/>
<protein>
    <submittedName>
        <fullName evidence="1">Uncharacterized protein</fullName>
    </submittedName>
</protein>
<sequence>MKLGQEQIDAIFQKEQDEYIWELVHKFKKDSRLTLPEEDIDELFNRLKVTYQYLIELGFSKKILIETFLCAEATTPGYKDNPKLKAWIEKQNEIPENQFEDLLRIANSIQQEK</sequence>
<dbReference type="RefSeq" id="WP_039105221.1">
    <property type="nucleotide sequence ID" value="NZ_CP009056.1"/>
</dbReference>
<name>A0A0A7S1S4_FRIPE</name>
<dbReference type="HOGENOM" id="CLU_170326_0_0_6"/>